<dbReference type="SUPFAM" id="SSF51219">
    <property type="entry name" value="TRAP-like"/>
    <property type="match status" value="1"/>
</dbReference>
<dbReference type="InterPro" id="IPR002838">
    <property type="entry name" value="AIM24"/>
</dbReference>
<dbReference type="Pfam" id="PF01987">
    <property type="entry name" value="AIM24"/>
    <property type="match status" value="1"/>
</dbReference>
<protein>
    <submittedName>
        <fullName evidence="1">Uncharacterized conserved protein, AIM24 family</fullName>
    </submittedName>
</protein>
<dbReference type="Proteomes" id="UP000184241">
    <property type="component" value="Unassembled WGS sequence"/>
</dbReference>
<evidence type="ECO:0000313" key="2">
    <source>
        <dbReference type="Proteomes" id="UP000184241"/>
    </source>
</evidence>
<gene>
    <name evidence="1" type="ORF">SAMN02745941_03411</name>
</gene>
<dbReference type="EMBL" id="FQXU01000011">
    <property type="protein sequence ID" value="SHI27911.1"/>
    <property type="molecule type" value="Genomic_DNA"/>
</dbReference>
<accession>A0A1M5ZUG1</accession>
<dbReference type="InterPro" id="IPR016031">
    <property type="entry name" value="Trp_RNA-bd_attenuator-like_dom"/>
</dbReference>
<dbReference type="PANTHER" id="PTHR38074">
    <property type="entry name" value="ALTERED INHERITANCE OF MITOCHONDRIA PROTEIN 24, MITOCHONDRIAL"/>
    <property type="match status" value="1"/>
</dbReference>
<organism evidence="1 2">
    <name type="scientific">Clostridium intestinale DSM 6191</name>
    <dbReference type="NCBI Taxonomy" id="1121320"/>
    <lineage>
        <taxon>Bacteria</taxon>
        <taxon>Bacillati</taxon>
        <taxon>Bacillota</taxon>
        <taxon>Clostridia</taxon>
        <taxon>Eubacteriales</taxon>
        <taxon>Clostridiaceae</taxon>
        <taxon>Clostridium</taxon>
    </lineage>
</organism>
<sequence>MRSSLNITNKLTMLSDMAGDSVFQVLEYDALEGGNRIEDAIKFKFMKDSGIKLKQVRILLDSSAVTLESGVLSYMKGDIEIHSNVGGVLGLGKKFFASKVTGETMFKPMYKGTGEMFLEPSFGHFALLELEDEEIIVDDGLFFACESNVEVGVSRVKSLSSMALGNEGYFQTKLSGSGIVVLEIPVPEKEVFKCTLIDDTLKVDGNFVMLRSGNIDFTVEKAAKSIVGSVTSGEGFLNVYRGTGQVWLIPTKSVYDKLAMEPLQNQSNPQGNSNTEV</sequence>
<dbReference type="AlphaFoldDB" id="A0A1M5ZUG1"/>
<evidence type="ECO:0000313" key="1">
    <source>
        <dbReference type="EMBL" id="SHI27911.1"/>
    </source>
</evidence>
<name>A0A1M5ZUG1_9CLOT</name>
<proteinExistence type="predicted"/>
<dbReference type="InterPro" id="IPR036983">
    <property type="entry name" value="AIM24_sf"/>
</dbReference>
<dbReference type="RefSeq" id="WP_073021418.1">
    <property type="nucleotide sequence ID" value="NZ_FQXU01000011.1"/>
</dbReference>
<dbReference type="Gene3D" id="3.60.160.10">
    <property type="entry name" value="Mitochondrial biogenesis AIM24"/>
    <property type="match status" value="1"/>
</dbReference>
<reference evidence="1 2" key="1">
    <citation type="submission" date="2016-11" db="EMBL/GenBank/DDBJ databases">
        <authorList>
            <person name="Jaros S."/>
            <person name="Januszkiewicz K."/>
            <person name="Wedrychowicz H."/>
        </authorList>
    </citation>
    <scope>NUCLEOTIDE SEQUENCE [LARGE SCALE GENOMIC DNA]</scope>
    <source>
        <strain evidence="1 2">DSM 6191</strain>
    </source>
</reference>
<dbReference type="PANTHER" id="PTHR38074:SF1">
    <property type="entry name" value="ALTERED INHERITANCE OF MITOCHONDRIA PROTEIN 24, MITOCHONDRIAL"/>
    <property type="match status" value="1"/>
</dbReference>